<dbReference type="PROSITE" id="PS51257">
    <property type="entry name" value="PROKAR_LIPOPROTEIN"/>
    <property type="match status" value="1"/>
</dbReference>
<reference evidence="3 4" key="1">
    <citation type="submission" date="2017-02" db="EMBL/GenBank/DDBJ databases">
        <authorList>
            <person name="Peterson S.W."/>
        </authorList>
    </citation>
    <scope>NUCLEOTIDE SEQUENCE [LARGE SCALE GENOMIC DNA]</scope>
    <source>
        <strain evidence="3 4">ATCC 700028</strain>
    </source>
</reference>
<keyword evidence="4" id="KW-1185">Reference proteome</keyword>
<evidence type="ECO:0000313" key="4">
    <source>
        <dbReference type="Proteomes" id="UP000191153"/>
    </source>
</evidence>
<dbReference type="GO" id="GO:0016020">
    <property type="term" value="C:membrane"/>
    <property type="evidence" value="ECO:0007669"/>
    <property type="project" value="InterPro"/>
</dbReference>
<evidence type="ECO:0000313" key="3">
    <source>
        <dbReference type="EMBL" id="SJZ37180.1"/>
    </source>
</evidence>
<dbReference type="AlphaFoldDB" id="A0A1T4K406"/>
<organism evidence="3 4">
    <name type="scientific">Cetobacterium ceti</name>
    <dbReference type="NCBI Taxonomy" id="180163"/>
    <lineage>
        <taxon>Bacteria</taxon>
        <taxon>Fusobacteriati</taxon>
        <taxon>Fusobacteriota</taxon>
        <taxon>Fusobacteriia</taxon>
        <taxon>Fusobacteriales</taxon>
        <taxon>Fusobacteriaceae</taxon>
        <taxon>Cetobacterium</taxon>
    </lineage>
</organism>
<protein>
    <submittedName>
        <fullName evidence="3">Phospholipid-binding lipoprotein MlaA</fullName>
    </submittedName>
</protein>
<sequence>MRIKNYLFLGLIVLLTSCSNIEKPDQSNYENRDLTFSQVTSEDRKNSEFLNVYDPLEPFNKRMYNFNYYLDKYLLIPTVNAYEYVTPTPVQSGVSNFFDNFQNVSTFLNCVLQFKLGEALVTAVRFGVNSTVGVLGLFDVATKIGLPKTYEDFGLTLAYYGVNDGPYLVLPVLGPSNLRDTTGKVVGSFTTAKMDLYHPLDFKVDGPEGTVLNGINTRKKTKSFRYYGSGSPFDYEYVRFFYTTYRDILEKGNTDTTDTKEE</sequence>
<dbReference type="Proteomes" id="UP000191153">
    <property type="component" value="Unassembled WGS sequence"/>
</dbReference>
<keyword evidence="2" id="KW-0732">Signal</keyword>
<dbReference type="GO" id="GO:0120010">
    <property type="term" value="P:intermembrane phospholipid transfer"/>
    <property type="evidence" value="ECO:0007669"/>
    <property type="project" value="TreeGrafter"/>
</dbReference>
<evidence type="ECO:0000256" key="1">
    <source>
        <dbReference type="ARBA" id="ARBA00010634"/>
    </source>
</evidence>
<dbReference type="InterPro" id="IPR007428">
    <property type="entry name" value="MlaA"/>
</dbReference>
<gene>
    <name evidence="3" type="ORF">SAMN02745174_00287</name>
</gene>
<dbReference type="OrthoDB" id="9785326at2"/>
<proteinExistence type="inferred from homology"/>
<comment type="similarity">
    <text evidence="1">Belongs to the MlaA family.</text>
</comment>
<dbReference type="RefSeq" id="WP_078692828.1">
    <property type="nucleotide sequence ID" value="NZ_FUWX01000004.1"/>
</dbReference>
<keyword evidence="3" id="KW-0449">Lipoprotein</keyword>
<dbReference type="PANTHER" id="PTHR30035">
    <property type="entry name" value="LIPOPROTEIN VACJ-RELATED"/>
    <property type="match status" value="1"/>
</dbReference>
<dbReference type="Pfam" id="PF04333">
    <property type="entry name" value="MlaA"/>
    <property type="match status" value="1"/>
</dbReference>
<name>A0A1T4K406_9FUSO</name>
<dbReference type="PANTHER" id="PTHR30035:SF3">
    <property type="entry name" value="INTERMEMBRANE PHOSPHOLIPID TRANSPORT SYSTEM LIPOPROTEIN MLAA"/>
    <property type="match status" value="1"/>
</dbReference>
<accession>A0A1T4K406</accession>
<dbReference type="EMBL" id="FUWX01000004">
    <property type="protein sequence ID" value="SJZ37180.1"/>
    <property type="molecule type" value="Genomic_DNA"/>
</dbReference>
<evidence type="ECO:0000256" key="2">
    <source>
        <dbReference type="ARBA" id="ARBA00022729"/>
    </source>
</evidence>
<dbReference type="STRING" id="180163.SAMN02745174_00287"/>
<dbReference type="PRINTS" id="PR01805">
    <property type="entry name" value="VACJLIPOPROT"/>
</dbReference>